<dbReference type="CDD" id="cd02440">
    <property type="entry name" value="AdoMet_MTases"/>
    <property type="match status" value="1"/>
</dbReference>
<organism evidence="1 2">
    <name type="scientific">Legionella quinlivanii</name>
    <dbReference type="NCBI Taxonomy" id="45073"/>
    <lineage>
        <taxon>Bacteria</taxon>
        <taxon>Pseudomonadati</taxon>
        <taxon>Pseudomonadota</taxon>
        <taxon>Gammaproteobacteria</taxon>
        <taxon>Legionellales</taxon>
        <taxon>Legionellaceae</taxon>
        <taxon>Legionella</taxon>
    </lineage>
</organism>
<dbReference type="Pfam" id="PF01209">
    <property type="entry name" value="Ubie_methyltran"/>
    <property type="match status" value="1"/>
</dbReference>
<dbReference type="Proteomes" id="UP000249458">
    <property type="component" value="Unassembled WGS sequence"/>
</dbReference>
<dbReference type="AlphaFoldDB" id="A0A364LL49"/>
<dbReference type="PANTHER" id="PTHR44068">
    <property type="entry name" value="ZGC:194242"/>
    <property type="match status" value="1"/>
</dbReference>
<evidence type="ECO:0008006" key="3">
    <source>
        <dbReference type="Google" id="ProtNLM"/>
    </source>
</evidence>
<sequence length="320" mass="35903">MQTNTHYCCPESSCNYVPLLDHESGLHCPNGHIFLYAPGTKVPVFACEDENSTDYSQEDAAVIHDNALRWVFETFSENESNLRKNLISRLKLRKGDTILITGAGAGNDLPFLVESLEGSGIIYAQDISKNMLLAGVERYRSLTTDTDIKLYFSASDATQLPFDNNVFDAAYHFGGLNLFPDIQKGISEMDRVVKPGGRVVISDEGIAPWFKQTELGKMLINNNPLYDYEAPLHLLPHTARDVQLSWELSHCFYVIDFTVSNELPNINIDVPHVGKRGGSIRSRYYGTMEGINPSLKNKIYAEAEKQGISRVEYLERLLSK</sequence>
<evidence type="ECO:0000313" key="1">
    <source>
        <dbReference type="EMBL" id="RAP37469.1"/>
    </source>
</evidence>
<dbReference type="InterPro" id="IPR029063">
    <property type="entry name" value="SAM-dependent_MTases_sf"/>
</dbReference>
<evidence type="ECO:0000313" key="2">
    <source>
        <dbReference type="Proteomes" id="UP000249458"/>
    </source>
</evidence>
<name>A0A364LL49_9GAMM</name>
<proteinExistence type="predicted"/>
<dbReference type="PANTHER" id="PTHR44068:SF11">
    <property type="entry name" value="GERANYL DIPHOSPHATE 2-C-METHYLTRANSFERASE"/>
    <property type="match status" value="1"/>
</dbReference>
<dbReference type="EMBL" id="MVJN01000003">
    <property type="protein sequence ID" value="RAP37469.1"/>
    <property type="molecule type" value="Genomic_DNA"/>
</dbReference>
<dbReference type="RefSeq" id="WP_112218826.1">
    <property type="nucleotide sequence ID" value="NZ_MVJN01000003.1"/>
</dbReference>
<gene>
    <name evidence="1" type="ORF">B1207_04660</name>
</gene>
<comment type="caution">
    <text evidence="1">The sequence shown here is derived from an EMBL/GenBank/DDBJ whole genome shotgun (WGS) entry which is preliminary data.</text>
</comment>
<dbReference type="Gene3D" id="3.40.50.150">
    <property type="entry name" value="Vaccinia Virus protein VP39"/>
    <property type="match status" value="1"/>
</dbReference>
<accession>A0A364LL49</accession>
<dbReference type="InterPro" id="IPR050447">
    <property type="entry name" value="Erg6_SMT_methyltransf"/>
</dbReference>
<dbReference type="SUPFAM" id="SSF53335">
    <property type="entry name" value="S-adenosyl-L-methionine-dependent methyltransferases"/>
    <property type="match status" value="1"/>
</dbReference>
<reference evidence="1 2" key="1">
    <citation type="submission" date="2017-02" db="EMBL/GenBank/DDBJ databases">
        <title>Legionella quilivanii strain from human: case report and whole genome sequencing analysis.</title>
        <authorList>
            <person name="Lalancette C."/>
            <person name="Leduc J.-M."/>
            <person name="Levesque S."/>
            <person name="Fournier E."/>
            <person name="Saoud J."/>
            <person name="Faucher S.P."/>
            <person name="Bernard K."/>
            <person name="Martineau C."/>
            <person name="Longtin J."/>
        </authorList>
    </citation>
    <scope>NUCLEOTIDE SEQUENCE [LARGE SCALE GENOMIC DNA]</scope>
    <source>
        <strain evidence="1 2">ID143958</strain>
    </source>
</reference>
<protein>
    <recommendedName>
        <fullName evidence="3">Methyltransferase domain-containing protein</fullName>
    </recommendedName>
</protein>